<dbReference type="Pfam" id="PF00892">
    <property type="entry name" value="EamA"/>
    <property type="match status" value="1"/>
</dbReference>
<dbReference type="InterPro" id="IPR000620">
    <property type="entry name" value="EamA_dom"/>
</dbReference>
<sequence>MIGPVQASMYSSTEPLTAALFSVFFLGQNFRMSDILGMDCIIAGISMLGFFEKK</sequence>
<proteinExistence type="inferred from homology"/>
<dbReference type="Gene3D" id="1.10.3730.20">
    <property type="match status" value="1"/>
</dbReference>
<dbReference type="Proteomes" id="UP000004935">
    <property type="component" value="Unassembled WGS sequence"/>
</dbReference>
<dbReference type="STRING" id="411490.ANACAC_02935"/>
<dbReference type="GO" id="GO:0016020">
    <property type="term" value="C:membrane"/>
    <property type="evidence" value="ECO:0007669"/>
    <property type="project" value="InterPro"/>
</dbReference>
<feature type="domain" description="EamA" evidence="2">
    <location>
        <begin position="2"/>
        <end position="48"/>
    </location>
</feature>
<dbReference type="SUPFAM" id="SSF103481">
    <property type="entry name" value="Multidrug resistance efflux transporter EmrE"/>
    <property type="match status" value="1"/>
</dbReference>
<gene>
    <name evidence="3" type="ORF">ANACAC_02935</name>
</gene>
<reference evidence="3" key="1">
    <citation type="submission" date="2007-11" db="EMBL/GenBank/DDBJ databases">
        <authorList>
            <person name="Fulton L."/>
            <person name="Clifton S."/>
            <person name="Fulton B."/>
            <person name="Xu J."/>
            <person name="Minx P."/>
            <person name="Pepin K.H."/>
            <person name="Johnson M."/>
            <person name="Thiruvilangam P."/>
            <person name="Bhonagiri V."/>
            <person name="Nash W.E."/>
            <person name="Mardis E.R."/>
            <person name="Wilson R.K."/>
        </authorList>
    </citation>
    <scope>NUCLEOTIDE SEQUENCE [LARGE SCALE GENOMIC DNA]</scope>
    <source>
        <strain evidence="3">DSM 14662</strain>
    </source>
</reference>
<dbReference type="EMBL" id="ABAX03000024">
    <property type="protein sequence ID" value="EDR96312.1"/>
    <property type="molecule type" value="Genomic_DNA"/>
</dbReference>
<evidence type="ECO:0000313" key="3">
    <source>
        <dbReference type="EMBL" id="EDR96312.1"/>
    </source>
</evidence>
<organism evidence="3 4">
    <name type="scientific">Anaerostipes caccae (strain DSM 14662 / CCUG 47493 / JCM 13470 / NCIMB 13811 / L1-92)</name>
    <dbReference type="NCBI Taxonomy" id="411490"/>
    <lineage>
        <taxon>Bacteria</taxon>
        <taxon>Bacillati</taxon>
        <taxon>Bacillota</taxon>
        <taxon>Clostridia</taxon>
        <taxon>Lachnospirales</taxon>
        <taxon>Lachnospiraceae</taxon>
        <taxon>Anaerostipes</taxon>
    </lineage>
</organism>
<dbReference type="RefSeq" id="WP_006568247.1">
    <property type="nucleotide sequence ID" value="NZ_AP023027.1"/>
</dbReference>
<evidence type="ECO:0000259" key="2">
    <source>
        <dbReference type="Pfam" id="PF00892"/>
    </source>
</evidence>
<dbReference type="HOGENOM" id="CLU_3039786_0_0_9"/>
<protein>
    <recommendedName>
        <fullName evidence="2">EamA domain-containing protein</fullName>
    </recommendedName>
</protein>
<evidence type="ECO:0000256" key="1">
    <source>
        <dbReference type="ARBA" id="ARBA00007362"/>
    </source>
</evidence>
<comment type="similarity">
    <text evidence="1">Belongs to the EamA transporter family.</text>
</comment>
<name>B0MHH3_ANACD</name>
<accession>B0MHH3</accession>
<keyword evidence="4" id="KW-1185">Reference proteome</keyword>
<comment type="caution">
    <text evidence="3">The sequence shown here is derived from an EMBL/GenBank/DDBJ whole genome shotgun (WGS) entry which is preliminary data.</text>
</comment>
<evidence type="ECO:0000313" key="4">
    <source>
        <dbReference type="Proteomes" id="UP000004935"/>
    </source>
</evidence>
<dbReference type="InterPro" id="IPR037185">
    <property type="entry name" value="EmrE-like"/>
</dbReference>
<dbReference type="AlphaFoldDB" id="B0MHH3"/>
<reference evidence="3" key="2">
    <citation type="submission" date="2013-11" db="EMBL/GenBank/DDBJ databases">
        <title>Draft genome sequence of Anaerostipes caccae (DSM 14662).</title>
        <authorList>
            <person name="Sudarsanam P."/>
            <person name="Ley R."/>
            <person name="Guruge J."/>
            <person name="Turnbaugh P.J."/>
            <person name="Mahowald M."/>
            <person name="Liep D."/>
            <person name="Gordon J."/>
        </authorList>
    </citation>
    <scope>NUCLEOTIDE SEQUENCE</scope>
    <source>
        <strain evidence="3">DSM 14662</strain>
    </source>
</reference>